<reference evidence="2 3" key="1">
    <citation type="journal article" date="2019" name="Plant Biotechnol. J.">
        <title>The red bayberry genome and genetic basis of sex determination.</title>
        <authorList>
            <person name="Jia H.M."/>
            <person name="Jia H.J."/>
            <person name="Cai Q.L."/>
            <person name="Wang Y."/>
            <person name="Zhao H.B."/>
            <person name="Yang W.F."/>
            <person name="Wang G.Y."/>
            <person name="Li Y.H."/>
            <person name="Zhan D.L."/>
            <person name="Shen Y.T."/>
            <person name="Niu Q.F."/>
            <person name="Chang L."/>
            <person name="Qiu J."/>
            <person name="Zhao L."/>
            <person name="Xie H.B."/>
            <person name="Fu W.Y."/>
            <person name="Jin J."/>
            <person name="Li X.W."/>
            <person name="Jiao Y."/>
            <person name="Zhou C.C."/>
            <person name="Tu T."/>
            <person name="Chai C.Y."/>
            <person name="Gao J.L."/>
            <person name="Fan L.J."/>
            <person name="van de Weg E."/>
            <person name="Wang J.Y."/>
            <person name="Gao Z.S."/>
        </authorList>
    </citation>
    <scope>NUCLEOTIDE SEQUENCE [LARGE SCALE GENOMIC DNA]</scope>
    <source>
        <tissue evidence="2">Leaves</tissue>
    </source>
</reference>
<evidence type="ECO:0000313" key="2">
    <source>
        <dbReference type="EMBL" id="KAB1223733.1"/>
    </source>
</evidence>
<name>A0A6A1WFT6_9ROSI</name>
<dbReference type="InterPro" id="IPR000477">
    <property type="entry name" value="RT_dom"/>
</dbReference>
<dbReference type="EMBL" id="RXIC02000020">
    <property type="protein sequence ID" value="KAB1223733.1"/>
    <property type="molecule type" value="Genomic_DNA"/>
</dbReference>
<dbReference type="Pfam" id="PF00078">
    <property type="entry name" value="RVT_1"/>
    <property type="match status" value="1"/>
</dbReference>
<dbReference type="AlphaFoldDB" id="A0A6A1WFT6"/>
<organism evidence="2 3">
    <name type="scientific">Morella rubra</name>
    <name type="common">Chinese bayberry</name>
    <dbReference type="NCBI Taxonomy" id="262757"/>
    <lineage>
        <taxon>Eukaryota</taxon>
        <taxon>Viridiplantae</taxon>
        <taxon>Streptophyta</taxon>
        <taxon>Embryophyta</taxon>
        <taxon>Tracheophyta</taxon>
        <taxon>Spermatophyta</taxon>
        <taxon>Magnoliopsida</taxon>
        <taxon>eudicotyledons</taxon>
        <taxon>Gunneridae</taxon>
        <taxon>Pentapetalae</taxon>
        <taxon>rosids</taxon>
        <taxon>fabids</taxon>
        <taxon>Fagales</taxon>
        <taxon>Myricaceae</taxon>
        <taxon>Morella</taxon>
    </lineage>
</organism>
<gene>
    <name evidence="2" type="ORF">CJ030_MR2G016682</name>
</gene>
<dbReference type="Proteomes" id="UP000516437">
    <property type="component" value="Chromosome 2"/>
</dbReference>
<accession>A0A6A1WFT6</accession>
<evidence type="ECO:0000313" key="3">
    <source>
        <dbReference type="Proteomes" id="UP000516437"/>
    </source>
</evidence>
<dbReference type="PANTHER" id="PTHR33116:SF86">
    <property type="entry name" value="REVERSE TRANSCRIPTASE DOMAIN-CONTAINING PROTEIN"/>
    <property type="match status" value="1"/>
</dbReference>
<protein>
    <recommendedName>
        <fullName evidence="1">Reverse transcriptase domain-containing protein</fullName>
    </recommendedName>
</protein>
<dbReference type="OrthoDB" id="1936608at2759"/>
<comment type="caution">
    <text evidence="2">The sequence shown here is derived from an EMBL/GenBank/DDBJ whole genome shotgun (WGS) entry which is preliminary data.</text>
</comment>
<evidence type="ECO:0000259" key="1">
    <source>
        <dbReference type="Pfam" id="PF00078"/>
    </source>
</evidence>
<dbReference type="PANTHER" id="PTHR33116">
    <property type="entry name" value="REVERSE TRANSCRIPTASE ZINC-BINDING DOMAIN-CONTAINING PROTEIN-RELATED-RELATED"/>
    <property type="match status" value="1"/>
</dbReference>
<sequence>MRSFGFSEKWLQLIEQCLSTVSYSILINGCPFGLIKPSRGLRKGDPLSPFLFILGTEILSHMIVRAESLGLIHDTKISRAAPPISHLLFADDIMIFTRAFAAEASAVVNIIFTYKGWSGQTINLSKSSISFSKNVQQSCIDTLSSLVGIKHSAQPGCYLSLPLIIPRSKRQAFLALKDKMLKRISRWKSKLLSQAGRACLMKSVVSVLSTYFMSNFLLPQQYCWNLILSYGSSGGVSSRKNQKLCASCLGGSLLAQGFRWFGFRLLFDYNRAHSSKLGWHLCSRKKKFWVQVIHAKYGSPDMLSILKSSSSASWWWHGI</sequence>
<proteinExistence type="predicted"/>
<keyword evidence="3" id="KW-1185">Reference proteome</keyword>
<feature type="domain" description="Reverse transcriptase" evidence="1">
    <location>
        <begin position="3"/>
        <end position="136"/>
    </location>
</feature>